<evidence type="ECO:0000256" key="8">
    <source>
        <dbReference type="ARBA" id="ARBA00023136"/>
    </source>
</evidence>
<accession>A0A1B1K5K3</accession>
<evidence type="ECO:0000256" key="9">
    <source>
        <dbReference type="ARBA" id="ARBA00066388"/>
    </source>
</evidence>
<dbReference type="GO" id="GO:0015418">
    <property type="term" value="F:ABC-type quaternary ammonium compound transporting activity"/>
    <property type="evidence" value="ECO:0007669"/>
    <property type="project" value="UniProtKB-EC"/>
</dbReference>
<dbReference type="InterPro" id="IPR003439">
    <property type="entry name" value="ABC_transporter-like_ATP-bd"/>
</dbReference>
<proteinExistence type="predicted"/>
<evidence type="ECO:0000256" key="2">
    <source>
        <dbReference type="ARBA" id="ARBA00022475"/>
    </source>
</evidence>
<keyword evidence="6" id="KW-0408">Iron</keyword>
<keyword evidence="8" id="KW-0472">Membrane</keyword>
<dbReference type="SMART" id="SM00382">
    <property type="entry name" value="AAA"/>
    <property type="match status" value="1"/>
</dbReference>
<dbReference type="SUPFAM" id="SSF52540">
    <property type="entry name" value="P-loop containing nucleoside triphosphate hydrolases"/>
    <property type="match status" value="1"/>
</dbReference>
<dbReference type="InterPro" id="IPR003593">
    <property type="entry name" value="AAA+_ATPase"/>
</dbReference>
<dbReference type="FunFam" id="3.40.50.300:FF:000425">
    <property type="entry name" value="Probable ABC transporter, ATP-binding subunit"/>
    <property type="match status" value="1"/>
</dbReference>
<dbReference type="GO" id="GO:0005524">
    <property type="term" value="F:ATP binding"/>
    <property type="evidence" value="ECO:0007669"/>
    <property type="project" value="UniProtKB-KW"/>
</dbReference>
<keyword evidence="4" id="KW-0547">Nucleotide-binding</keyword>
<dbReference type="PANTHER" id="PTHR42781:SF4">
    <property type="entry name" value="SPERMIDINE_PUTRESCINE IMPORT ATP-BINDING PROTEIN POTA"/>
    <property type="match status" value="1"/>
</dbReference>
<dbReference type="InterPro" id="IPR050093">
    <property type="entry name" value="ABC_SmlMolc_Importer"/>
</dbReference>
<evidence type="ECO:0000256" key="7">
    <source>
        <dbReference type="ARBA" id="ARBA00023065"/>
    </source>
</evidence>
<dbReference type="SUPFAM" id="SSF50331">
    <property type="entry name" value="MOP-like"/>
    <property type="match status" value="1"/>
</dbReference>
<dbReference type="CDD" id="cd03259">
    <property type="entry name" value="ABC_Carb_Solutes_like"/>
    <property type="match status" value="1"/>
</dbReference>
<dbReference type="PATRIC" id="fig|37919.13.peg.3288"/>
<dbReference type="InterPro" id="IPR008995">
    <property type="entry name" value="Mo/tungstate-bd_C_term_dom"/>
</dbReference>
<gene>
    <name evidence="11" type="ORF">R1CP_15970</name>
</gene>
<keyword evidence="7" id="KW-0406">Ion transport</keyword>
<dbReference type="InterPro" id="IPR015853">
    <property type="entry name" value="ABC_transpr_FbpC"/>
</dbReference>
<name>A0A1B1K5K3_RHOOP</name>
<keyword evidence="1" id="KW-0813">Transport</keyword>
<dbReference type="Proteomes" id="UP000186108">
    <property type="component" value="Chromosome"/>
</dbReference>
<dbReference type="Pfam" id="PF00005">
    <property type="entry name" value="ABC_tran"/>
    <property type="match status" value="1"/>
</dbReference>
<evidence type="ECO:0000313" key="11">
    <source>
        <dbReference type="EMBL" id="ANS27885.1"/>
    </source>
</evidence>
<evidence type="ECO:0000256" key="1">
    <source>
        <dbReference type="ARBA" id="ARBA00022448"/>
    </source>
</evidence>
<sequence>MEVVVQDLELAYGDFVAIKRLDLTIPDGESVVLLGQSGCGKTSTMRCIAGLESPTGGRISIGDRTVFDGASGKVVPVFKRNVGMVFQSYAVWPHKTVLENVSFPLKMKGIARADRRRQALEVLEIVGLAHLAERGASMLSGGQMQRVALARSMAMSPSVLLLDEPLSNLDARLRDDLRVELRRIQTERGLTSLYVTHDQQEALALADRIAIMQEGRITQLGTPEQIYGSPVSASIAGFLGVTNIFPIASSSTPRSLELTDHDITLRSTYPVPRTAASVCIRPEDITVTLEQPTDRVGHDADTNYLSGTVEVAVFQGASIRCKVRTDSGLPLDAICAPPAVGTFAPGARVSISIDSDRVKVLPNEAPASDIPQAVAA</sequence>
<organism evidence="11 12">
    <name type="scientific">Rhodococcus opacus</name>
    <name type="common">Nocardia opaca</name>
    <dbReference type="NCBI Taxonomy" id="37919"/>
    <lineage>
        <taxon>Bacteria</taxon>
        <taxon>Bacillati</taxon>
        <taxon>Actinomycetota</taxon>
        <taxon>Actinomycetes</taxon>
        <taxon>Mycobacteriales</taxon>
        <taxon>Nocardiaceae</taxon>
        <taxon>Rhodococcus</taxon>
    </lineage>
</organism>
<keyword evidence="5 11" id="KW-0067">ATP-binding</keyword>
<dbReference type="InterPro" id="IPR013611">
    <property type="entry name" value="Transp-assoc_OB_typ2"/>
</dbReference>
<dbReference type="PANTHER" id="PTHR42781">
    <property type="entry name" value="SPERMIDINE/PUTRESCINE IMPORT ATP-BINDING PROTEIN POTA"/>
    <property type="match status" value="1"/>
</dbReference>
<evidence type="ECO:0000256" key="4">
    <source>
        <dbReference type="ARBA" id="ARBA00022741"/>
    </source>
</evidence>
<dbReference type="PROSITE" id="PS00211">
    <property type="entry name" value="ABC_TRANSPORTER_1"/>
    <property type="match status" value="1"/>
</dbReference>
<feature type="domain" description="ABC transporter" evidence="10">
    <location>
        <begin position="3"/>
        <end position="239"/>
    </location>
</feature>
<dbReference type="RefSeq" id="WP_065490765.1">
    <property type="nucleotide sequence ID" value="NZ_CP009111.1"/>
</dbReference>
<evidence type="ECO:0000256" key="5">
    <source>
        <dbReference type="ARBA" id="ARBA00022840"/>
    </source>
</evidence>
<dbReference type="Pfam" id="PF08402">
    <property type="entry name" value="TOBE_2"/>
    <property type="match status" value="1"/>
</dbReference>
<dbReference type="InterPro" id="IPR027417">
    <property type="entry name" value="P-loop_NTPase"/>
</dbReference>
<evidence type="ECO:0000313" key="12">
    <source>
        <dbReference type="Proteomes" id="UP000186108"/>
    </source>
</evidence>
<dbReference type="Gene3D" id="3.40.50.300">
    <property type="entry name" value="P-loop containing nucleotide triphosphate hydrolases"/>
    <property type="match status" value="1"/>
</dbReference>
<dbReference type="GO" id="GO:0015408">
    <property type="term" value="F:ABC-type ferric iron transporter activity"/>
    <property type="evidence" value="ECO:0007669"/>
    <property type="project" value="InterPro"/>
</dbReference>
<evidence type="ECO:0000256" key="3">
    <source>
        <dbReference type="ARBA" id="ARBA00022496"/>
    </source>
</evidence>
<evidence type="ECO:0000259" key="10">
    <source>
        <dbReference type="PROSITE" id="PS50893"/>
    </source>
</evidence>
<dbReference type="GO" id="GO:0016887">
    <property type="term" value="F:ATP hydrolysis activity"/>
    <property type="evidence" value="ECO:0007669"/>
    <property type="project" value="InterPro"/>
</dbReference>
<reference evidence="11 12" key="1">
    <citation type="submission" date="2014-07" db="EMBL/GenBank/DDBJ databases">
        <authorList>
            <person name="Zhang J.E."/>
            <person name="Yang H."/>
            <person name="Guo J."/>
            <person name="Deng Z."/>
            <person name="Luo H."/>
            <person name="Luo M."/>
            <person name="Zhao B."/>
        </authorList>
    </citation>
    <scope>NUCLEOTIDE SEQUENCE [LARGE SCALE GENOMIC DNA]</scope>
    <source>
        <strain evidence="11 12">1CP</strain>
    </source>
</reference>
<dbReference type="GO" id="GO:0043190">
    <property type="term" value="C:ATP-binding cassette (ABC) transporter complex"/>
    <property type="evidence" value="ECO:0007669"/>
    <property type="project" value="InterPro"/>
</dbReference>
<dbReference type="AlphaFoldDB" id="A0A1B1K5K3"/>
<evidence type="ECO:0000256" key="6">
    <source>
        <dbReference type="ARBA" id="ARBA00023004"/>
    </source>
</evidence>
<dbReference type="InterPro" id="IPR017871">
    <property type="entry name" value="ABC_transporter-like_CS"/>
</dbReference>
<keyword evidence="2" id="KW-1003">Cell membrane</keyword>
<dbReference type="EMBL" id="CP009111">
    <property type="protein sequence ID" value="ANS27885.1"/>
    <property type="molecule type" value="Genomic_DNA"/>
</dbReference>
<dbReference type="PROSITE" id="PS50893">
    <property type="entry name" value="ABC_TRANSPORTER_2"/>
    <property type="match status" value="1"/>
</dbReference>
<keyword evidence="3" id="KW-0410">Iron transport</keyword>
<dbReference type="EC" id="7.6.2.9" evidence="9"/>
<protein>
    <recommendedName>
        <fullName evidence="9">ABC-type quaternary amine transporter</fullName>
        <ecNumber evidence="9">7.6.2.9</ecNumber>
    </recommendedName>
</protein>